<sequence length="296" mass="32834">MGLPFVEPFYGGANNSKKFDQGVNFAVAGATALEDSFFKEKEITITVANASLAAQLSWFNGFLDKLYHNSSDRKRFFETSLVLMGEIGGNDYNNALFDGETVEMVQSFVPQVIQTISSAINKLIKLGAVTLMVPGNFPLGCLPAFLTDFKSSNEEDYDPKTGCLNWPNSFSHYHNKLLQLELDRIRKQNPNINIIYADYYNAAKRLYQSPEKYGGLRACCGGAGPYNVNFTVLCGDQGFSTCEDPSLYMSWDGAHMTEAAYRWIANGLLRGSFTNPRFDSICDLSSSKNAHGFSDH</sequence>
<protein>
    <recommendedName>
        <fullName evidence="5">GDSL esterase/lipase</fullName>
    </recommendedName>
</protein>
<proteinExistence type="inferred from homology"/>
<dbReference type="Proteomes" id="UP001318860">
    <property type="component" value="Unassembled WGS sequence"/>
</dbReference>
<evidence type="ECO:0000313" key="4">
    <source>
        <dbReference type="Proteomes" id="UP001318860"/>
    </source>
</evidence>
<name>A0ABR0UQH4_REHGL</name>
<dbReference type="InterPro" id="IPR036514">
    <property type="entry name" value="SGNH_hydro_sf"/>
</dbReference>
<keyword evidence="2" id="KW-0325">Glycoprotein</keyword>
<dbReference type="Pfam" id="PF00657">
    <property type="entry name" value="Lipase_GDSL"/>
    <property type="match status" value="1"/>
</dbReference>
<comment type="similarity">
    <text evidence="1">Belongs to the 'GDSL' lipolytic enzyme family.</text>
</comment>
<dbReference type="PANTHER" id="PTHR22835:SF683">
    <property type="entry name" value="OS05G0506800 PROTEIN"/>
    <property type="match status" value="1"/>
</dbReference>
<evidence type="ECO:0008006" key="5">
    <source>
        <dbReference type="Google" id="ProtNLM"/>
    </source>
</evidence>
<dbReference type="InterPro" id="IPR001087">
    <property type="entry name" value="GDSL"/>
</dbReference>
<dbReference type="EMBL" id="JABTTQ020002409">
    <property type="protein sequence ID" value="KAK6124316.1"/>
    <property type="molecule type" value="Genomic_DNA"/>
</dbReference>
<reference evidence="3 4" key="1">
    <citation type="journal article" date="2021" name="Comput. Struct. Biotechnol. J.">
        <title>De novo genome assembly of the potent medicinal plant Rehmannia glutinosa using nanopore technology.</title>
        <authorList>
            <person name="Ma L."/>
            <person name="Dong C."/>
            <person name="Song C."/>
            <person name="Wang X."/>
            <person name="Zheng X."/>
            <person name="Niu Y."/>
            <person name="Chen S."/>
            <person name="Feng W."/>
        </authorList>
    </citation>
    <scope>NUCLEOTIDE SEQUENCE [LARGE SCALE GENOMIC DNA]</scope>
    <source>
        <strain evidence="3">DH-2019</strain>
    </source>
</reference>
<gene>
    <name evidence="3" type="ORF">DH2020_041937</name>
</gene>
<organism evidence="3 4">
    <name type="scientific">Rehmannia glutinosa</name>
    <name type="common">Chinese foxglove</name>
    <dbReference type="NCBI Taxonomy" id="99300"/>
    <lineage>
        <taxon>Eukaryota</taxon>
        <taxon>Viridiplantae</taxon>
        <taxon>Streptophyta</taxon>
        <taxon>Embryophyta</taxon>
        <taxon>Tracheophyta</taxon>
        <taxon>Spermatophyta</taxon>
        <taxon>Magnoliopsida</taxon>
        <taxon>eudicotyledons</taxon>
        <taxon>Gunneridae</taxon>
        <taxon>Pentapetalae</taxon>
        <taxon>asterids</taxon>
        <taxon>lamiids</taxon>
        <taxon>Lamiales</taxon>
        <taxon>Orobanchaceae</taxon>
        <taxon>Rehmannieae</taxon>
        <taxon>Rehmannia</taxon>
    </lineage>
</organism>
<dbReference type="SUPFAM" id="SSF52266">
    <property type="entry name" value="SGNH hydrolase"/>
    <property type="match status" value="1"/>
</dbReference>
<evidence type="ECO:0000256" key="1">
    <source>
        <dbReference type="ARBA" id="ARBA00008668"/>
    </source>
</evidence>
<evidence type="ECO:0000256" key="2">
    <source>
        <dbReference type="ARBA" id="ARBA00023180"/>
    </source>
</evidence>
<accession>A0ABR0UQH4</accession>
<dbReference type="PANTHER" id="PTHR22835">
    <property type="entry name" value="ZINC FINGER FYVE DOMAIN CONTAINING PROTEIN"/>
    <property type="match status" value="1"/>
</dbReference>
<dbReference type="Gene3D" id="3.40.50.1110">
    <property type="entry name" value="SGNH hydrolase"/>
    <property type="match status" value="1"/>
</dbReference>
<comment type="caution">
    <text evidence="3">The sequence shown here is derived from an EMBL/GenBank/DDBJ whole genome shotgun (WGS) entry which is preliminary data.</text>
</comment>
<keyword evidence="4" id="KW-1185">Reference proteome</keyword>
<evidence type="ECO:0000313" key="3">
    <source>
        <dbReference type="EMBL" id="KAK6124316.1"/>
    </source>
</evidence>